<proteinExistence type="predicted"/>
<feature type="domain" description="DUF11" evidence="3">
    <location>
        <begin position="2907"/>
        <end position="3019"/>
    </location>
</feature>
<feature type="compositionally biased region" description="Low complexity" evidence="1">
    <location>
        <begin position="2636"/>
        <end position="2654"/>
    </location>
</feature>
<keyword evidence="2" id="KW-0472">Membrane</keyword>
<feature type="compositionally biased region" description="Polar residues" evidence="1">
    <location>
        <begin position="2998"/>
        <end position="3018"/>
    </location>
</feature>
<feature type="domain" description="DUF11" evidence="3">
    <location>
        <begin position="2162"/>
        <end position="2283"/>
    </location>
</feature>
<keyword evidence="5" id="KW-1185">Reference proteome</keyword>
<dbReference type="Pfam" id="PF01345">
    <property type="entry name" value="DUF11"/>
    <property type="match status" value="26"/>
</dbReference>
<feature type="region of interest" description="Disordered" evidence="1">
    <location>
        <begin position="971"/>
        <end position="998"/>
    </location>
</feature>
<evidence type="ECO:0000259" key="3">
    <source>
        <dbReference type="Pfam" id="PF01345"/>
    </source>
</evidence>
<feature type="domain" description="DUF11" evidence="3">
    <location>
        <begin position="3149"/>
        <end position="3266"/>
    </location>
</feature>
<feature type="domain" description="DUF11" evidence="3">
    <location>
        <begin position="1640"/>
        <end position="1777"/>
    </location>
</feature>
<feature type="compositionally biased region" description="Polar residues" evidence="1">
    <location>
        <begin position="3245"/>
        <end position="3269"/>
    </location>
</feature>
<evidence type="ECO:0000313" key="5">
    <source>
        <dbReference type="Proteomes" id="UP000549911"/>
    </source>
</evidence>
<feature type="compositionally biased region" description="Polar residues" evidence="1">
    <location>
        <begin position="3121"/>
        <end position="3139"/>
    </location>
</feature>
<dbReference type="PANTHER" id="PTHR34819">
    <property type="entry name" value="LARGE CYSTEINE-RICH PERIPLASMIC PROTEIN OMCB"/>
    <property type="match status" value="1"/>
</dbReference>
<feature type="domain" description="DUF11" evidence="3">
    <location>
        <begin position="2781"/>
        <end position="2898"/>
    </location>
</feature>
<feature type="compositionally biased region" description="Polar residues" evidence="1">
    <location>
        <begin position="1884"/>
        <end position="1907"/>
    </location>
</feature>
<dbReference type="Gene3D" id="2.60.40.1170">
    <property type="entry name" value="Mu homology domain, subdomain B"/>
    <property type="match status" value="2"/>
</dbReference>
<feature type="domain" description="DUF11" evidence="3">
    <location>
        <begin position="1515"/>
        <end position="1632"/>
    </location>
</feature>
<dbReference type="InterPro" id="IPR051172">
    <property type="entry name" value="Chlamydia_OmcB"/>
</dbReference>
<dbReference type="RefSeq" id="WP_179618583.1">
    <property type="nucleotide sequence ID" value="NZ_JACCBW010000001.1"/>
</dbReference>
<protein>
    <submittedName>
        <fullName evidence="4">Putative repeat protein (TIGR01451 family)</fullName>
    </submittedName>
</protein>
<feature type="region of interest" description="Disordered" evidence="1">
    <location>
        <begin position="2989"/>
        <end position="3027"/>
    </location>
</feature>
<dbReference type="GO" id="GO:0005975">
    <property type="term" value="P:carbohydrate metabolic process"/>
    <property type="evidence" value="ECO:0007669"/>
    <property type="project" value="UniProtKB-ARBA"/>
</dbReference>
<dbReference type="NCBIfam" id="TIGR01451">
    <property type="entry name" value="B_ant_repeat"/>
    <property type="match status" value="25"/>
</dbReference>
<feature type="compositionally biased region" description="Polar residues" evidence="1">
    <location>
        <begin position="2877"/>
        <end position="2902"/>
    </location>
</feature>
<evidence type="ECO:0000313" key="4">
    <source>
        <dbReference type="EMBL" id="NYE35991.1"/>
    </source>
</evidence>
<feature type="domain" description="DUF11" evidence="3">
    <location>
        <begin position="1267"/>
        <end position="1382"/>
    </location>
</feature>
<keyword evidence="2" id="KW-0812">Transmembrane</keyword>
<dbReference type="Proteomes" id="UP000549911">
    <property type="component" value="Unassembled WGS sequence"/>
</dbReference>
<feature type="compositionally biased region" description="Polar residues" evidence="1">
    <location>
        <begin position="2626"/>
        <end position="2635"/>
    </location>
</feature>
<feature type="domain" description="DUF11" evidence="3">
    <location>
        <begin position="1140"/>
        <end position="1259"/>
    </location>
</feature>
<dbReference type="Gene3D" id="2.60.40.740">
    <property type="match status" value="1"/>
</dbReference>
<feature type="domain" description="DUF11" evidence="3">
    <location>
        <begin position="2292"/>
        <end position="2406"/>
    </location>
</feature>
<feature type="region of interest" description="Disordered" evidence="1">
    <location>
        <begin position="1884"/>
        <end position="1909"/>
    </location>
</feature>
<dbReference type="InterPro" id="IPR001434">
    <property type="entry name" value="OmcB-like_DUF11"/>
</dbReference>
<feature type="domain" description="DUF11" evidence="3">
    <location>
        <begin position="3275"/>
        <end position="3392"/>
    </location>
</feature>
<feature type="domain" description="DUF11" evidence="3">
    <location>
        <begin position="2037"/>
        <end position="2153"/>
    </location>
</feature>
<gene>
    <name evidence="4" type="ORF">F4692_001095</name>
</gene>
<feature type="region of interest" description="Disordered" evidence="1">
    <location>
        <begin position="3118"/>
        <end position="3147"/>
    </location>
</feature>
<dbReference type="SUPFAM" id="SSF49401">
    <property type="entry name" value="Bacterial adhesins"/>
    <property type="match status" value="1"/>
</dbReference>
<dbReference type="PANTHER" id="PTHR34819:SF3">
    <property type="entry name" value="CELL SURFACE PROTEIN"/>
    <property type="match status" value="1"/>
</dbReference>
<comment type="caution">
    <text evidence="4">The sequence shown here is derived from an EMBL/GenBank/DDBJ whole genome shotgun (WGS) entry which is preliminary data.</text>
</comment>
<feature type="region of interest" description="Disordered" evidence="1">
    <location>
        <begin position="2623"/>
        <end position="2658"/>
    </location>
</feature>
<organism evidence="4 5">
    <name type="scientific">Nocardioides cavernae</name>
    <dbReference type="NCBI Taxonomy" id="1921566"/>
    <lineage>
        <taxon>Bacteria</taxon>
        <taxon>Bacillati</taxon>
        <taxon>Actinomycetota</taxon>
        <taxon>Actinomycetes</taxon>
        <taxon>Propionibacteriales</taxon>
        <taxon>Nocardioidaceae</taxon>
        <taxon>Nocardioides</taxon>
    </lineage>
</organism>
<feature type="domain" description="DUF11" evidence="3">
    <location>
        <begin position="515"/>
        <end position="632"/>
    </location>
</feature>
<dbReference type="InterPro" id="IPR013783">
    <property type="entry name" value="Ig-like_fold"/>
</dbReference>
<accession>A0A7Y9H103</accession>
<dbReference type="Gene3D" id="2.60.40.10">
    <property type="entry name" value="Immunoglobulins"/>
    <property type="match status" value="12"/>
</dbReference>
<feature type="domain" description="DUF11" evidence="3">
    <location>
        <begin position="1911"/>
        <end position="2029"/>
    </location>
</feature>
<feature type="region of interest" description="Disordered" evidence="1">
    <location>
        <begin position="3660"/>
        <end position="3684"/>
    </location>
</feature>
<evidence type="ECO:0000256" key="1">
    <source>
        <dbReference type="SAM" id="MobiDB-lite"/>
    </source>
</evidence>
<feature type="domain" description="DUF11" evidence="3">
    <location>
        <begin position="2657"/>
        <end position="2772"/>
    </location>
</feature>
<feature type="domain" description="DUF11" evidence="3">
    <location>
        <begin position="3538"/>
        <end position="3644"/>
    </location>
</feature>
<feature type="domain" description="DUF11" evidence="3">
    <location>
        <begin position="640"/>
        <end position="755"/>
    </location>
</feature>
<feature type="compositionally biased region" description="Polar residues" evidence="1">
    <location>
        <begin position="980"/>
        <end position="998"/>
    </location>
</feature>
<feature type="domain" description="DUF11" evidence="3">
    <location>
        <begin position="365"/>
        <end position="506"/>
    </location>
</feature>
<sequence length="3716" mass="367140">MTAARSPLQSLVRICSALVLVAVSLALAVVVPAEKADAAVIRPFTTVFSQQTNGSIQITGNTVMTCGATTACQQAQSGATAASNNNFTMTYLDVDADASTTRSSSADLTIPSGGRVLYAGLFWGAARAAGNSGSAATGTAEAIKFRTPGAAGYTTLTADRIDNQTTGNLDYSAYKNVTAQVQAAGAGTYWGADIAAATGVDRYGAWSLVVAVEDPNAPLRDLTVFSGYATVTNNDIIDTSISGFLAPPSGAVGAKFGGVTYEGDNGLTGDYFQVNSTRLADSLSPSANFFTSRVSANGANLTNRNPSAVNNLGVDAKVVDAPGVVPNGATSANLRFATSGDFYYPAALTTQIDLYAPTIQGSKTITNLSGNNPAKVGDVVEYSMTFSNVGDDAATNTVLTDPVPANTTFVPGSIRVTAGANQGTKTDATDADQGEYVAASRTVRVRLGTGASGTAGGTLAPSATTTVAFRATVTPAGAGTTLTNTASLSYRAATIGRDYTYNTAEVATPVSEQADVAITKTASPEPVTAGNQVTYNLAVRNNGPNPASGVQVVDTLPAGVTYVSSNPSSGSCSISGQTLTCGLGTIANAATATVSVVVRVPPGSDATSVTNVARVSTTTSDPDATNNNASATSTIVRQADVALTKAAAPTNPVPGTDVTYTLTATNNGASRAADVTVTDTLPSSLTIGTTSNGCTVTGSQVSCVAGGLDPGQSATFTVVATVPSNAGTAPLTNAARVTSSTPDPTPGNNAATATITPVAPRADLVVTKQAVTSPVVAGRAVQYRVVVANDGPSDAPAVTLSDPLPASLSGVTATSTGGSCDVAAGTVSCAFGTLPSGQSVTVTIDAQLAANATGTLVNSATASTTAIDPAPGNSTGTSSVAITASADLALTKTAGAVVDGGEATYTLVATNNGPSVARSVTVADPVPAPLTFNGFTTSQGTCAYAAGTRTLTCAVGDVPVGSSVTVTVRAQTPGDGSARGVSNTATVSSPTPDPTAANNSATYVLPTTAQADVSLSKSVSPNPVVAGQQVTYTLTARNNGPSQATVVTVTDTVPARVGNVSATASGGAVCAPTSGNTVSCTAGVLASGAAFTVTVTGTVSPGAATGAMANTASVTSATPQDPSPGNNSASASTDVVARADVAVTKTGSGTANAGGEGTWTLRVRNDGPSAATGVVLSDALPAGVTFVSATSTRPGVTCTGEDGLVTCPVGALALDEQVEVTVTGAIAPGLTAGTALTDRAGVSATTPDATPGNNTATHTTTVTELSDVRIAKASEPTTLVPGADSVYVLTATNAGPSDARDVVVTDTLDPDLTIREAVIEGGACTVAGQQVSCTRPVLPSGATAVARIRVLLDADRTSDVVNAAQVTSSTDATPGNNADSITSAVTPSSDVTIVQSASRGQIAAGEGVTYTLTVVNNGPSQASGVTVADTLPAGIVPATATSSAGTCTITGQQVSCALGALEPGTPVTVTIVASTSPGAAAGPRENTATVSSSSPDTDTTNNSSQSTVTIGAEADVQLTKAPSTDTFVPGRQVSWSIVVNNAGPSTARGIVVTDTVPAGVTVTNAFHGTGTPCTVVGREVTCDLGDRVPGQRVVTIVGTLASAYAGETLANTARVTTTSTDPAPGNNTATATAGIVRQTDLEIIKTISDPNPVAGQRITYTLSVYNNGPSDAVNPQLIDQLPSGLTDVVVNRPTLEGVPATAECELRQPVNPGTVDNPTAPTVFCNGPTFRAGLPARVIGSIEATIAPGFTGTLTNTGRVSSDTIDLVAADNESTVTTQVAAGADVSITKSVSPSTPVPGQPVTWSVTVRNDGPSTARNVVVRDDVVDAITGLTASTGSTPNPCTVAAGNDVTCALGDLAPNSSVTITIGGGIPAGFTGSLDNTATVSSPTDTTPGNNSATATSTPTGRADVSITKTVTPATPVPGQPVTWTVVVRNDGPSTARDVVVRDDVADAITGLTASTGATPNPCTVAAGNDVTCAVGAVAPGSAVTVTISGGVPAGFTGGLDNTATVTSPTDTTPQNNTATATSTPVARADVGITMTVNPVRPVPGQPVTYTLVVTNNGPSTARDVTVEDPVPGALTGVRATSGTTPEQCDVTGNLVACGLGDLAPGATVTITVVGDLPPGFTGDLVNTATVASPTDTTPGNNTATVSGSTDPQADVSITKALSPTSPVPGQDVTYTLVVTNNGPSVARAVTLDDDLDDALTGLRVTTTSTLPDACEVVAGNDVECSFGDLAASGPGSSVVVTITGGLPAGFTGDLDNTATVASVTDSTPGNNSATADGTAAPRADVSITNTLSPNPPVPGQPVTYTLVVTNNGPSVARGVTVRDDVDDAVTGLMATGASCTVAAGNDVTCAVGDLAPGASVTITLTGGLPAGFTGPLDNTATVSTTTPDTNPANDSADADAVAEARADVSVSKVLTPSSPVPGRDVSWTLVVSNAGPSVARDVQVADEVDDSITDLEASAPCTVDADNDVSCVLGDLAPGASRTITLTGGLPAGFTGALANTATVTSPTDTTPGNNTSTVSGTAAPNANVGITKTVSPSNPVPGEDVTWTIVVGNTGPSVARDVVVRDDVDDAITGLTATAPCAVAAGNDVTCDLGDLAPGDQVVLTLEGAVPPGYTGELSNTATVSSPTDDTPANNTSTANPTTSPGADLSIVKTASPVRPVPGQDVTWTVTVTNAGPSVARGVVITDDVADALTGVTASAPCQVGTGNAVTCDLGDVGVGGVDATRTVTITGRVPSDFTGDLGNTATVTSPTDTNTGNNTSSTEGTAEPVADLSITKTATPGDPVPGTDTTWTVTVTNAGPSVATDVVVRDDVADALTGVSATSDRTPDTCEVTAGNVVTCPVGTMAVGDTVTVTITGRVPADFTGDLDNTATVSSPDDDATGNNAASTSGTADPQADVSLAKTATPVDPVPGQTATWTLVVGNAGPSVARDVVVTDDLLDQLTGVTATAPCQVGAGNLVTCDLGDLAPGGTRTLTLSGTLPAGYTGAVDNTATVDSPTDTTPGNNEASTDGDADPQADVSITKTATPVDPVPGEDITWTIGVTNAGPSVARDVVVTDDVLDAITGLTATGPCTIAAGNVVTCDLGDVAPGGSRTVTLVGRIPFGYRGPVDNTASVASPTDVTPGNNEASTEGDADAQADVSITKTASPEDPVPGGEAGWTIVVTNAGPSTARDVTMEDDLLDDLTGVTVSTDQPGTPCTVGAGNVVLCILGDLDPGTSATVQVRGTVPPSYTGPVDNTATVDSPTDSTPDNNEATTQGDAQPAADVSVTKTLDPSRPVPGGQVTWLVQVTNAGPSTARDVALTDDVPAAVSGVTVSSNASPEACRANANAVSCDFGDLAPGTTRVVTVRGTLDAGFTGDLANTARVASPTDSTPANNAATATGQAAPRADLSITKTMAPAKPVAGGDVTFTMAVRNAGPSTARQVVVADTLIDPLAGATATVTGGGTCRVEGQQVTCDVAALAAGEGVTVTVRATVDAGYRGEVSNVATVRAATPDPDEANNVARVTESGTGSCVPDGRRGKVVVCPDLDIEKKASTQQAAPGDEVSWTVTVTNAGPSAAQDVEVLDELDRDLRLVSVDVVTGRAEVRTSPRRVIAVFETLRPGAEGVLRIVTRLSDDATGSVPNVAVASTDDPAVGDVEVQDEADVEVLPVDDDGGDPGNTGDPDDDGVLPDTGLPAGVVPLAALSVLLVALGLWMVRRSRVSRR</sequence>
<feature type="region of interest" description="Disordered" evidence="1">
    <location>
        <begin position="2871"/>
        <end position="2905"/>
    </location>
</feature>
<feature type="domain" description="DUF11" evidence="3">
    <location>
        <begin position="1012"/>
        <end position="1132"/>
    </location>
</feature>
<keyword evidence="2" id="KW-1133">Transmembrane helix</keyword>
<feature type="domain" description="DUF11" evidence="3">
    <location>
        <begin position="887"/>
        <end position="1003"/>
    </location>
</feature>
<feature type="transmembrane region" description="Helical" evidence="2">
    <location>
        <begin position="3686"/>
        <end position="3708"/>
    </location>
</feature>
<feature type="domain" description="DUF11" evidence="3">
    <location>
        <begin position="1785"/>
        <end position="1903"/>
    </location>
</feature>
<evidence type="ECO:0000256" key="2">
    <source>
        <dbReference type="SAM" id="Phobius"/>
    </source>
</evidence>
<feature type="domain" description="DUF11" evidence="3">
    <location>
        <begin position="3028"/>
        <end position="3140"/>
    </location>
</feature>
<feature type="region of interest" description="Disordered" evidence="1">
    <location>
        <begin position="3235"/>
        <end position="3273"/>
    </location>
</feature>
<feature type="compositionally biased region" description="Polar residues" evidence="1">
    <location>
        <begin position="2520"/>
        <end position="2546"/>
    </location>
</feature>
<feature type="domain" description="DUF11" evidence="3">
    <location>
        <begin position="3400"/>
        <end position="3517"/>
    </location>
</feature>
<feature type="domain" description="DUF11" evidence="3">
    <location>
        <begin position="2537"/>
        <end position="2649"/>
    </location>
</feature>
<feature type="region of interest" description="Disordered" evidence="1">
    <location>
        <begin position="1476"/>
        <end position="1506"/>
    </location>
</feature>
<feature type="region of interest" description="Disordered" evidence="1">
    <location>
        <begin position="2749"/>
        <end position="2777"/>
    </location>
</feature>
<dbReference type="EMBL" id="JACCBW010000001">
    <property type="protein sequence ID" value="NYE35991.1"/>
    <property type="molecule type" value="Genomic_DNA"/>
</dbReference>
<feature type="compositionally biased region" description="Low complexity" evidence="1">
    <location>
        <begin position="1487"/>
        <end position="1506"/>
    </location>
</feature>
<reference evidence="4 5" key="1">
    <citation type="submission" date="2020-07" db="EMBL/GenBank/DDBJ databases">
        <authorList>
            <person name="Partida-Martinez L."/>
            <person name="Huntemann M."/>
            <person name="Clum A."/>
            <person name="Wang J."/>
            <person name="Palaniappan K."/>
            <person name="Ritter S."/>
            <person name="Chen I.-M."/>
            <person name="Stamatis D."/>
            <person name="Reddy T."/>
            <person name="O'Malley R."/>
            <person name="Daum C."/>
            <person name="Shapiro N."/>
            <person name="Ivanova N."/>
            <person name="Kyrpides N."/>
            <person name="Woyke T."/>
        </authorList>
    </citation>
    <scope>NUCLEOTIDE SEQUENCE [LARGE SCALE GENOMIC DNA]</scope>
    <source>
        <strain evidence="4 5">AT2.17</strain>
    </source>
</reference>
<feature type="region of interest" description="Disordered" evidence="1">
    <location>
        <begin position="2512"/>
        <end position="2548"/>
    </location>
</feature>
<feature type="domain" description="DUF11" evidence="3">
    <location>
        <begin position="2415"/>
        <end position="2528"/>
    </location>
</feature>
<name>A0A7Y9H103_9ACTN</name>
<feature type="domain" description="DUF11" evidence="3">
    <location>
        <begin position="1390"/>
        <end position="1508"/>
    </location>
</feature>
<feature type="compositionally biased region" description="Low complexity" evidence="1">
    <location>
        <begin position="2758"/>
        <end position="2775"/>
    </location>
</feature>
<dbReference type="InterPro" id="IPR008966">
    <property type="entry name" value="Adhesion_dom_sf"/>
</dbReference>
<feature type="domain" description="DUF11" evidence="3">
    <location>
        <begin position="763"/>
        <end position="879"/>
    </location>
</feature>
<dbReference type="InterPro" id="IPR047589">
    <property type="entry name" value="DUF11_rpt"/>
</dbReference>
<dbReference type="Gene3D" id="2.60.40.3080">
    <property type="match status" value="1"/>
</dbReference>
<reference evidence="4 5" key="2">
    <citation type="submission" date="2020-08" db="EMBL/GenBank/DDBJ databases">
        <title>The Agave Microbiome: Exploring the role of microbial communities in plant adaptations to desert environments.</title>
        <authorList>
            <person name="Partida-Martinez L.P."/>
        </authorList>
    </citation>
    <scope>NUCLEOTIDE SEQUENCE [LARGE SCALE GENOMIC DNA]</scope>
    <source>
        <strain evidence="4 5">AT2.17</strain>
    </source>
</reference>